<evidence type="ECO:0000313" key="4">
    <source>
        <dbReference type="EMBL" id="KYN37603.1"/>
    </source>
</evidence>
<evidence type="ECO:0000256" key="2">
    <source>
        <dbReference type="PIRSR" id="PIRSR605511-2"/>
    </source>
</evidence>
<dbReference type="Gene3D" id="2.120.10.30">
    <property type="entry name" value="TolB, C-terminal domain"/>
    <property type="match status" value="1"/>
</dbReference>
<comment type="cofactor">
    <cofactor evidence="2">
        <name>Zn(2+)</name>
        <dbReference type="ChEBI" id="CHEBI:29105"/>
    </cofactor>
    <text evidence="2">Binds 1 divalent metal cation per subunit.</text>
</comment>
<name>A0A195FAZ7_9HYME</name>
<dbReference type="GO" id="GO:0004341">
    <property type="term" value="F:gluconolactonase activity"/>
    <property type="evidence" value="ECO:0007669"/>
    <property type="project" value="TreeGrafter"/>
</dbReference>
<dbReference type="PANTHER" id="PTHR10907:SF47">
    <property type="entry name" value="REGUCALCIN"/>
    <property type="match status" value="1"/>
</dbReference>
<dbReference type="AlphaFoldDB" id="A0A195FAZ7"/>
<sequence length="180" mass="19804">MSDKVAMNDMNKMAEIPKQGSLYRINDDLKPEKKISPVTISNGLAWNRQNSLMYYIDTLTQVAAYDYSPNNGTISNKKIVFDLNKTNLEGSPAGMTIDTNGNIWIALFGGSRVIGVRPRTGTVLCKVEFPVKNVISVTFGGPLLDTLYVTTAGYILDKEQNLDSQIGAIFAIKGLEVYKT</sequence>
<dbReference type="GO" id="GO:0019853">
    <property type="term" value="P:L-ascorbic acid biosynthetic process"/>
    <property type="evidence" value="ECO:0007669"/>
    <property type="project" value="TreeGrafter"/>
</dbReference>
<proteinExistence type="inferred from homology"/>
<organism evidence="4 5">
    <name type="scientific">Trachymyrmex septentrionalis</name>
    <dbReference type="NCBI Taxonomy" id="34720"/>
    <lineage>
        <taxon>Eukaryota</taxon>
        <taxon>Metazoa</taxon>
        <taxon>Ecdysozoa</taxon>
        <taxon>Arthropoda</taxon>
        <taxon>Hexapoda</taxon>
        <taxon>Insecta</taxon>
        <taxon>Pterygota</taxon>
        <taxon>Neoptera</taxon>
        <taxon>Endopterygota</taxon>
        <taxon>Hymenoptera</taxon>
        <taxon>Apocrita</taxon>
        <taxon>Aculeata</taxon>
        <taxon>Formicoidea</taxon>
        <taxon>Formicidae</taxon>
        <taxon>Myrmicinae</taxon>
        <taxon>Trachymyrmex</taxon>
    </lineage>
</organism>
<keyword evidence="2" id="KW-0479">Metal-binding</keyword>
<evidence type="ECO:0000313" key="5">
    <source>
        <dbReference type="Proteomes" id="UP000078541"/>
    </source>
</evidence>
<dbReference type="EMBL" id="KQ981693">
    <property type="protein sequence ID" value="KYN37603.1"/>
    <property type="molecule type" value="Genomic_DNA"/>
</dbReference>
<dbReference type="STRING" id="34720.A0A195FAZ7"/>
<dbReference type="InterPro" id="IPR005511">
    <property type="entry name" value="SMP-30"/>
</dbReference>
<dbReference type="InterPro" id="IPR013658">
    <property type="entry name" value="SGL"/>
</dbReference>
<dbReference type="GO" id="GO:0005509">
    <property type="term" value="F:calcium ion binding"/>
    <property type="evidence" value="ECO:0007669"/>
    <property type="project" value="TreeGrafter"/>
</dbReference>
<dbReference type="PANTHER" id="PTHR10907">
    <property type="entry name" value="REGUCALCIN"/>
    <property type="match status" value="1"/>
</dbReference>
<keyword evidence="2" id="KW-0862">Zinc</keyword>
<accession>A0A195FAZ7</accession>
<comment type="similarity">
    <text evidence="1">Belongs to the SMP-30/CGR1 family.</text>
</comment>
<reference evidence="4 5" key="1">
    <citation type="submission" date="2016-03" db="EMBL/GenBank/DDBJ databases">
        <title>Trachymyrmex septentrionalis WGS genome.</title>
        <authorList>
            <person name="Nygaard S."/>
            <person name="Hu H."/>
            <person name="Boomsma J."/>
            <person name="Zhang G."/>
        </authorList>
    </citation>
    <scope>NUCLEOTIDE SEQUENCE [LARGE SCALE GENOMIC DNA]</scope>
    <source>
        <strain evidence="4">Tsep2-gDNA-1</strain>
        <tissue evidence="4">Whole body</tissue>
    </source>
</reference>
<dbReference type="Proteomes" id="UP000078541">
    <property type="component" value="Unassembled WGS sequence"/>
</dbReference>
<gene>
    <name evidence="4" type="ORF">ALC56_07802</name>
</gene>
<evidence type="ECO:0000259" key="3">
    <source>
        <dbReference type="Pfam" id="PF08450"/>
    </source>
</evidence>
<dbReference type="PRINTS" id="PR01790">
    <property type="entry name" value="SMP30FAMILY"/>
</dbReference>
<dbReference type="InterPro" id="IPR011042">
    <property type="entry name" value="6-blade_b-propeller_TolB-like"/>
</dbReference>
<protein>
    <submittedName>
        <fullName evidence="4">Uncharacterized protein yvrE</fullName>
    </submittedName>
</protein>
<feature type="binding site" evidence="2">
    <location>
        <position position="42"/>
    </location>
    <ligand>
        <name>a divalent metal cation</name>
        <dbReference type="ChEBI" id="CHEBI:60240"/>
    </ligand>
</feature>
<evidence type="ECO:0000256" key="1">
    <source>
        <dbReference type="ARBA" id="ARBA00008853"/>
    </source>
</evidence>
<feature type="domain" description="SMP-30/Gluconolactonase/LRE-like region" evidence="3">
    <location>
        <begin position="13"/>
        <end position="152"/>
    </location>
</feature>
<keyword evidence="5" id="KW-1185">Reference proteome</keyword>
<dbReference type="Pfam" id="PF08450">
    <property type="entry name" value="SGL"/>
    <property type="match status" value="1"/>
</dbReference>
<dbReference type="SUPFAM" id="SSF63829">
    <property type="entry name" value="Calcium-dependent phosphotriesterase"/>
    <property type="match status" value="1"/>
</dbReference>